<name>A0A0F3KXH1_9GAMM</name>
<dbReference type="EMBL" id="JZRB01000018">
    <property type="protein sequence ID" value="KJV34809.1"/>
    <property type="molecule type" value="Genomic_DNA"/>
</dbReference>
<accession>A0A0F3KXH1</accession>
<evidence type="ECO:0000313" key="2">
    <source>
        <dbReference type="Proteomes" id="UP000033651"/>
    </source>
</evidence>
<proteinExistence type="predicted"/>
<evidence type="ECO:0000313" key="1">
    <source>
        <dbReference type="EMBL" id="KJV34809.1"/>
    </source>
</evidence>
<protein>
    <submittedName>
        <fullName evidence="1">Uncharacterized protein</fullName>
    </submittedName>
</protein>
<keyword evidence="2" id="KW-1185">Reference proteome</keyword>
<sequence>MGAFLLIGWLEAFVPRAPIFQSFGKTVAGYRNGTYPPPTVRDTLVAMGSFALMVAAIVMPD</sequence>
<dbReference type="Proteomes" id="UP000033651">
    <property type="component" value="Unassembled WGS sequence"/>
</dbReference>
<organism evidence="1 2">
    <name type="scientific">Luteibacter yeojuensis</name>
    <dbReference type="NCBI Taxonomy" id="345309"/>
    <lineage>
        <taxon>Bacteria</taxon>
        <taxon>Pseudomonadati</taxon>
        <taxon>Pseudomonadota</taxon>
        <taxon>Gammaproteobacteria</taxon>
        <taxon>Lysobacterales</taxon>
        <taxon>Rhodanobacteraceae</taxon>
        <taxon>Luteibacter</taxon>
    </lineage>
</organism>
<dbReference type="RefSeq" id="WP_045829335.1">
    <property type="nucleotide sequence ID" value="NZ_JZRB01000018.1"/>
</dbReference>
<reference evidence="1 2" key="1">
    <citation type="submission" date="2015-03" db="EMBL/GenBank/DDBJ databases">
        <title>Draft genome sequence of Luteibacter yeojuensis strain SU11.</title>
        <authorList>
            <person name="Sulaiman J."/>
            <person name="Priya K."/>
            <person name="Chan K.-G."/>
        </authorList>
    </citation>
    <scope>NUCLEOTIDE SEQUENCE [LARGE SCALE GENOMIC DNA]</scope>
    <source>
        <strain evidence="1 2">SU11</strain>
    </source>
</reference>
<gene>
    <name evidence="1" type="ORF">VI08_09515</name>
</gene>
<comment type="caution">
    <text evidence="1">The sequence shown here is derived from an EMBL/GenBank/DDBJ whole genome shotgun (WGS) entry which is preliminary data.</text>
</comment>
<dbReference type="PATRIC" id="fig|345309.4.peg.1137"/>
<dbReference type="AlphaFoldDB" id="A0A0F3KXH1"/>